<comment type="caution">
    <text evidence="4">The sequence shown here is derived from an EMBL/GenBank/DDBJ whole genome shotgun (WGS) entry which is preliminary data.</text>
</comment>
<dbReference type="SUPFAM" id="SSF63817">
    <property type="entry name" value="Sortase"/>
    <property type="match status" value="1"/>
</dbReference>
<dbReference type="Pfam" id="PF04203">
    <property type="entry name" value="Sortase"/>
    <property type="match status" value="1"/>
</dbReference>
<gene>
    <name evidence="4" type="ORF">CVS27_06315</name>
</gene>
<evidence type="ECO:0000256" key="3">
    <source>
        <dbReference type="SAM" id="Phobius"/>
    </source>
</evidence>
<dbReference type="NCBIfam" id="NF033745">
    <property type="entry name" value="class_C_sortase"/>
    <property type="match status" value="1"/>
</dbReference>
<evidence type="ECO:0000256" key="1">
    <source>
        <dbReference type="ARBA" id="ARBA00022801"/>
    </source>
</evidence>
<keyword evidence="1" id="KW-0378">Hydrolase</keyword>
<feature type="active site" description="Acyl-thioester intermediate" evidence="2">
    <location>
        <position position="235"/>
    </location>
</feature>
<accession>A0A2S3ZYR7</accession>
<name>A0A2S3ZYR7_ARTGL</name>
<dbReference type="InterPro" id="IPR042002">
    <property type="entry name" value="Sortase_C"/>
</dbReference>
<proteinExistence type="predicted"/>
<sequence length="308" mass="32255">MGRDDTLTQLAQAGAAPGQRGKVPGSVVFIAVLIFVGVSVLLYPTTASWFSTLQQSRDLNTYGSSVEILGPEGRNEALDAAREYNKTLTGGALLDPFNNNPAGGQTGAGAEYRKQLALSSDGLMARLQIPSIRADLPVLHGTSDSVLRRGVGHLFGTALPVGGAGTHAVLTGHSGLPESTIFTDLEEVKVGEQISLEVYGEVLTYRVSSIETILPTETQSLRPVPGEDLLSLITCTPIGINTHRLVVTGERIPTVSADAAPGGRSIDAGFPWWAVGMGTAALGSISILLVAARRGRPHKESWDVPPAS</sequence>
<dbReference type="CDD" id="cd05827">
    <property type="entry name" value="Sortase_C"/>
    <property type="match status" value="1"/>
</dbReference>
<feature type="transmembrane region" description="Helical" evidence="3">
    <location>
        <begin position="27"/>
        <end position="50"/>
    </location>
</feature>
<reference evidence="4 5" key="1">
    <citation type="submission" date="2018-01" db="EMBL/GenBank/DDBJ databases">
        <title>Arthrobacter sp. nov., from glaciers in China.</title>
        <authorList>
            <person name="Liu Q."/>
            <person name="Xin Y.-H."/>
        </authorList>
    </citation>
    <scope>NUCLEOTIDE SEQUENCE [LARGE SCALE GENOMIC DNA]</scope>
    <source>
        <strain evidence="4 5">HLT2-12-2</strain>
    </source>
</reference>
<dbReference type="Proteomes" id="UP000237061">
    <property type="component" value="Unassembled WGS sequence"/>
</dbReference>
<evidence type="ECO:0000256" key="2">
    <source>
        <dbReference type="PIRSR" id="PIRSR605754-1"/>
    </source>
</evidence>
<evidence type="ECO:0000313" key="5">
    <source>
        <dbReference type="Proteomes" id="UP000237061"/>
    </source>
</evidence>
<feature type="active site" description="Proton donor/acceptor" evidence="2">
    <location>
        <position position="173"/>
    </location>
</feature>
<dbReference type="InterPro" id="IPR005754">
    <property type="entry name" value="Sortase"/>
</dbReference>
<keyword evidence="3" id="KW-0472">Membrane</keyword>
<dbReference type="RefSeq" id="WP_103464888.1">
    <property type="nucleotide sequence ID" value="NZ_PPXC01000004.1"/>
</dbReference>
<feature type="transmembrane region" description="Helical" evidence="3">
    <location>
        <begin position="270"/>
        <end position="292"/>
    </location>
</feature>
<keyword evidence="3" id="KW-0812">Transmembrane</keyword>
<dbReference type="EMBL" id="PPXC01000004">
    <property type="protein sequence ID" value="POH74179.1"/>
    <property type="molecule type" value="Genomic_DNA"/>
</dbReference>
<keyword evidence="5" id="KW-1185">Reference proteome</keyword>
<organism evidence="4 5">
    <name type="scientific">Arthrobacter glacialis</name>
    <dbReference type="NCBI Taxonomy" id="1664"/>
    <lineage>
        <taxon>Bacteria</taxon>
        <taxon>Bacillati</taxon>
        <taxon>Actinomycetota</taxon>
        <taxon>Actinomycetes</taxon>
        <taxon>Micrococcales</taxon>
        <taxon>Micrococcaceae</taxon>
        <taxon>Arthrobacter</taxon>
    </lineage>
</organism>
<dbReference type="InterPro" id="IPR023365">
    <property type="entry name" value="Sortase_dom-sf"/>
</dbReference>
<dbReference type="Gene3D" id="2.40.260.10">
    <property type="entry name" value="Sortase"/>
    <property type="match status" value="1"/>
</dbReference>
<protein>
    <submittedName>
        <fullName evidence="4">Class C sortase</fullName>
    </submittedName>
</protein>
<dbReference type="AlphaFoldDB" id="A0A2S3ZYR7"/>
<keyword evidence="3" id="KW-1133">Transmembrane helix</keyword>
<evidence type="ECO:0000313" key="4">
    <source>
        <dbReference type="EMBL" id="POH74179.1"/>
    </source>
</evidence>
<dbReference type="NCBIfam" id="TIGR01076">
    <property type="entry name" value="sortase_fam"/>
    <property type="match status" value="1"/>
</dbReference>
<dbReference type="GO" id="GO:0016787">
    <property type="term" value="F:hydrolase activity"/>
    <property type="evidence" value="ECO:0007669"/>
    <property type="project" value="UniProtKB-KW"/>
</dbReference>